<dbReference type="Proteomes" id="UP000192907">
    <property type="component" value="Unassembled WGS sequence"/>
</dbReference>
<keyword evidence="4" id="KW-1185">Reference proteome</keyword>
<dbReference type="InterPro" id="IPR027417">
    <property type="entry name" value="P-loop_NTPase"/>
</dbReference>
<dbReference type="InterPro" id="IPR041682">
    <property type="entry name" value="AAA_14"/>
</dbReference>
<evidence type="ECO:0000259" key="2">
    <source>
        <dbReference type="Pfam" id="PF13635"/>
    </source>
</evidence>
<accession>A0A1Y6C1Z1</accession>
<gene>
    <name evidence="3" type="ORF">SAMN06296036_112146</name>
</gene>
<evidence type="ECO:0000313" key="3">
    <source>
        <dbReference type="EMBL" id="SMF41223.1"/>
    </source>
</evidence>
<evidence type="ECO:0000313" key="4">
    <source>
        <dbReference type="Proteomes" id="UP000192907"/>
    </source>
</evidence>
<dbReference type="AlphaFoldDB" id="A0A1Y6C1Z1"/>
<evidence type="ECO:0000259" key="1">
    <source>
        <dbReference type="Pfam" id="PF13173"/>
    </source>
</evidence>
<name>A0A1Y6C1Z1_9BACT</name>
<organism evidence="3 4">
    <name type="scientific">Pseudobacteriovorax antillogorgiicola</name>
    <dbReference type="NCBI Taxonomy" id="1513793"/>
    <lineage>
        <taxon>Bacteria</taxon>
        <taxon>Pseudomonadati</taxon>
        <taxon>Bdellovibrionota</taxon>
        <taxon>Oligoflexia</taxon>
        <taxon>Oligoflexales</taxon>
        <taxon>Pseudobacteriovoracaceae</taxon>
        <taxon>Pseudobacteriovorax</taxon>
    </lineage>
</organism>
<reference evidence="4" key="1">
    <citation type="submission" date="2017-04" db="EMBL/GenBank/DDBJ databases">
        <authorList>
            <person name="Varghese N."/>
            <person name="Submissions S."/>
        </authorList>
    </citation>
    <scope>NUCLEOTIDE SEQUENCE [LARGE SCALE GENOMIC DNA]</scope>
    <source>
        <strain evidence="4">RKEM611</strain>
    </source>
</reference>
<feature type="domain" description="AAA" evidence="1">
    <location>
        <begin position="18"/>
        <end position="136"/>
    </location>
</feature>
<feature type="domain" description="DUF4143" evidence="2">
    <location>
        <begin position="177"/>
        <end position="334"/>
    </location>
</feature>
<evidence type="ECO:0008006" key="5">
    <source>
        <dbReference type="Google" id="ProtNLM"/>
    </source>
</evidence>
<proteinExistence type="predicted"/>
<dbReference type="Pfam" id="PF13635">
    <property type="entry name" value="DUF4143"/>
    <property type="match status" value="1"/>
</dbReference>
<dbReference type="Pfam" id="PF13173">
    <property type="entry name" value="AAA_14"/>
    <property type="match status" value="1"/>
</dbReference>
<dbReference type="SUPFAM" id="SSF52540">
    <property type="entry name" value="P-loop containing nucleoside triphosphate hydrolases"/>
    <property type="match status" value="1"/>
</dbReference>
<dbReference type="RefSeq" id="WP_132320571.1">
    <property type="nucleotide sequence ID" value="NZ_FWZT01000012.1"/>
</dbReference>
<dbReference type="PANTHER" id="PTHR43566">
    <property type="entry name" value="CONSERVED PROTEIN"/>
    <property type="match status" value="1"/>
</dbReference>
<dbReference type="EMBL" id="FWZT01000012">
    <property type="protein sequence ID" value="SMF41223.1"/>
    <property type="molecule type" value="Genomic_DNA"/>
</dbReference>
<sequence length="386" mass="44351">MWIQRKYQDLIAESVSTRPAVLVTGARQTGKTSILSHMFPDYSFVSLDLPSMAELAENEPERFLREFPPPVIIDEAQYAPRLFRHLKRFIDESRSINGQFLLTGSQKFQLMNSVGDSLAGRIDIIEFETLSQQEILSTQSSLSLESLLFRGGYPELHNNVELRESRFFSGYIASYLERDVKGVLNVQNLRDFESFIRALALRSGQLLNKAEVAKDIGISPTTANSWISVLEASGQITLLEPWFGNKTKQMVKSPKLYFNDTGLLIFLLGIRSEEAMLDSPYLGAIWETFVFSEIRKRDLHRDGSWNWNFYRDKTREIDFIKDEGGVFTLLECKWTESPSKKDIKHLEYFRENIAKGRVAKSFVVSRPSNRFPLSEFVDAANLQDLW</sequence>
<dbReference type="InterPro" id="IPR025420">
    <property type="entry name" value="DUF4143"/>
</dbReference>
<dbReference type="PANTHER" id="PTHR43566:SF2">
    <property type="entry name" value="DUF4143 DOMAIN-CONTAINING PROTEIN"/>
    <property type="match status" value="1"/>
</dbReference>
<dbReference type="STRING" id="1513793.SAMN06296036_112146"/>
<dbReference type="OrthoDB" id="9783412at2"/>
<protein>
    <recommendedName>
        <fullName evidence="5">AAA+ ATPase domain-containing protein</fullName>
    </recommendedName>
</protein>